<evidence type="ECO:0000313" key="2">
    <source>
        <dbReference type="EMBL" id="KAK1839138.1"/>
    </source>
</evidence>
<protein>
    <submittedName>
        <fullName evidence="2">Uncharacterized protein</fullName>
    </submittedName>
</protein>
<comment type="caution">
    <text evidence="2">The sequence shown here is derived from an EMBL/GenBank/DDBJ whole genome shotgun (WGS) entry which is preliminary data.</text>
</comment>
<feature type="region of interest" description="Disordered" evidence="1">
    <location>
        <begin position="1"/>
        <end position="62"/>
    </location>
</feature>
<feature type="compositionally biased region" description="Basic residues" evidence="1">
    <location>
        <begin position="210"/>
        <end position="222"/>
    </location>
</feature>
<keyword evidence="3" id="KW-1185">Reference proteome</keyword>
<dbReference type="EMBL" id="JAQOWY010000714">
    <property type="protein sequence ID" value="KAK1839138.1"/>
    <property type="molecule type" value="Genomic_DNA"/>
</dbReference>
<organism evidence="2 3">
    <name type="scientific">Colletotrichum chrysophilum</name>
    <dbReference type="NCBI Taxonomy" id="1836956"/>
    <lineage>
        <taxon>Eukaryota</taxon>
        <taxon>Fungi</taxon>
        <taxon>Dikarya</taxon>
        <taxon>Ascomycota</taxon>
        <taxon>Pezizomycotina</taxon>
        <taxon>Sordariomycetes</taxon>
        <taxon>Hypocreomycetidae</taxon>
        <taxon>Glomerellales</taxon>
        <taxon>Glomerellaceae</taxon>
        <taxon>Colletotrichum</taxon>
        <taxon>Colletotrichum gloeosporioides species complex</taxon>
    </lineage>
</organism>
<sequence length="231" mass="25158">MSAFSQPQPQPQPQIQPQPQQQPQPQSPFLNQSIPSQPSQPQQPMQISSQLQSILSPRLQQQLFATPSQQDPFQPAVLIQPNQQPQAQTQVPTTPIVPGHFPSPVQGRESQSATVQTSQHPPAMAFSAPAPAAQNWLQLNTPNIASLMANYKPAPTPNADRSQLLAENNAMIESVSMAWKQLAHQMGILAEEEEEEDAAMLASPNAGRGAGKKKNRTSKKDKRLASGFSRT</sequence>
<evidence type="ECO:0000313" key="3">
    <source>
        <dbReference type="Proteomes" id="UP001243330"/>
    </source>
</evidence>
<dbReference type="AlphaFoldDB" id="A0AAD9A0G7"/>
<proteinExistence type="predicted"/>
<dbReference type="Proteomes" id="UP001243330">
    <property type="component" value="Unassembled WGS sequence"/>
</dbReference>
<feature type="compositionally biased region" description="Pro residues" evidence="1">
    <location>
        <begin position="8"/>
        <end position="26"/>
    </location>
</feature>
<reference evidence="2" key="1">
    <citation type="submission" date="2023-01" db="EMBL/GenBank/DDBJ databases">
        <title>Colletotrichum chrysophilum M932 genome sequence.</title>
        <authorList>
            <person name="Baroncelli R."/>
        </authorList>
    </citation>
    <scope>NUCLEOTIDE SEQUENCE</scope>
    <source>
        <strain evidence="2">M932</strain>
    </source>
</reference>
<accession>A0AAD9A0G7</accession>
<evidence type="ECO:0000256" key="1">
    <source>
        <dbReference type="SAM" id="MobiDB-lite"/>
    </source>
</evidence>
<name>A0AAD9A0G7_9PEZI</name>
<gene>
    <name evidence="2" type="ORF">CCHR01_18235</name>
</gene>
<feature type="region of interest" description="Disordered" evidence="1">
    <location>
        <begin position="192"/>
        <end position="231"/>
    </location>
</feature>
<feature type="compositionally biased region" description="Low complexity" evidence="1">
    <location>
        <begin position="32"/>
        <end position="62"/>
    </location>
</feature>